<dbReference type="EMBL" id="CABPSP010000002">
    <property type="protein sequence ID" value="VVE62364.1"/>
    <property type="molecule type" value="Genomic_DNA"/>
</dbReference>
<protein>
    <recommendedName>
        <fullName evidence="19">Bifunctional NAD(P)H-hydrate repair enzyme</fullName>
    </recommendedName>
    <alternativeName>
        <fullName evidence="19">Nicotinamide nucleotide repair protein</fullName>
    </alternativeName>
    <domain>
        <recommendedName>
            <fullName evidence="19">ADP-dependent (S)-NAD(P)H-hydrate dehydratase</fullName>
            <ecNumber evidence="19">4.2.1.136</ecNumber>
        </recommendedName>
        <alternativeName>
            <fullName evidence="19">ADP-dependent NAD(P)HX dehydratase</fullName>
        </alternativeName>
    </domain>
    <domain>
        <recommendedName>
            <fullName evidence="19">NAD(P)H-hydrate epimerase</fullName>
            <ecNumber evidence="19">5.1.99.6</ecNumber>
        </recommendedName>
    </domain>
</protein>
<comment type="catalytic activity">
    <reaction evidence="2 18 19">
        <text>(6R)-NADPHX = (6S)-NADPHX</text>
        <dbReference type="Rhea" id="RHEA:32227"/>
        <dbReference type="ChEBI" id="CHEBI:64076"/>
        <dbReference type="ChEBI" id="CHEBI:64077"/>
        <dbReference type="EC" id="5.1.99.6"/>
    </reaction>
</comment>
<keyword evidence="12 17" id="KW-0456">Lyase</keyword>
<comment type="subunit">
    <text evidence="17">Homotetramer.</text>
</comment>
<feature type="region of interest" description="Disordered" evidence="20">
    <location>
        <begin position="1"/>
        <end position="40"/>
    </location>
</feature>
<evidence type="ECO:0000256" key="18">
    <source>
        <dbReference type="HAMAP-Rule" id="MF_01966"/>
    </source>
</evidence>
<evidence type="ECO:0000256" key="13">
    <source>
        <dbReference type="ARBA" id="ARBA00023268"/>
    </source>
</evidence>
<evidence type="ECO:0000256" key="11">
    <source>
        <dbReference type="ARBA" id="ARBA00023235"/>
    </source>
</evidence>
<dbReference type="GO" id="GO:0016301">
    <property type="term" value="F:kinase activity"/>
    <property type="evidence" value="ECO:0007669"/>
    <property type="project" value="UniProtKB-KW"/>
</dbReference>
<dbReference type="OrthoDB" id="9806925at2"/>
<keyword evidence="8 17" id="KW-0521">NADP</keyword>
<sequence length="569" mass="57512">MSDSPRVDSPADLPTDPPADLADAASAANASPHSLPDTVSTTATATASLDLSLPDTLRDVERAAAAKLPPHTLMARAGAAIAHWLYGRLPALASAGRQPVLLLAGPGNNGGDAYIAARELHRRGVLIDVWQLSPPSADDARWALGEALAAGVPVQPAPTTWPQPTAYAWIVDGLFGIGLSRPLDGAAAALVDNIAYAHAEGTPVLAIDIPSGLLAATGMAGGPVIQADATIAMIGACPGLFTGIGRDVAGDVLVATLGAHDAFAEVPARSPIATIAPDAFRTHLPHRHHASHKGSYGSLTVLGGFDGMVGAPMLSARTGLMSGAGRVYVGFVAHDAPAWDPVHPELMLRHAESLDLATMQAVSVGPGLGTSAASAACLSRALALDDTPLVIDADALNLLAAEPALAERVRRRAGPTVITPHPLEAARLAGCDVARIQSDRLASARALAQHFGATVVLKGSGTVVDDGATTWINTTGNAGLATAGTGDVLTGVIGALLAQGMPATQAALAGVWIHGRAAERCVREGAGPAGLTASELLPAIRTELAELLNDSARGAQRVASPRGIRGGGN</sequence>
<dbReference type="NCBIfam" id="TIGR00197">
    <property type="entry name" value="yjeF_nterm"/>
    <property type="match status" value="1"/>
</dbReference>
<keyword evidence="13" id="KW-0511">Multifunctional enzyme</keyword>
<feature type="domain" description="YjeF N-terminal" evidence="22">
    <location>
        <begin position="57"/>
        <end position="265"/>
    </location>
</feature>
<evidence type="ECO:0000256" key="17">
    <source>
        <dbReference type="HAMAP-Rule" id="MF_01965"/>
    </source>
</evidence>
<keyword evidence="23" id="KW-0418">Kinase</keyword>
<keyword evidence="5 18" id="KW-0479">Metal-binding</keyword>
<comment type="similarity">
    <text evidence="3 19">In the N-terminal section; belongs to the NnrE/AIBP family.</text>
</comment>
<keyword evidence="10 17" id="KW-0520">NAD</keyword>
<feature type="binding site" evidence="17">
    <location>
        <position position="487"/>
    </location>
    <ligand>
        <name>(6S)-NADPHX</name>
        <dbReference type="ChEBI" id="CHEBI:64076"/>
    </ligand>
</feature>
<evidence type="ECO:0000256" key="16">
    <source>
        <dbReference type="ARBA" id="ARBA00049209"/>
    </source>
</evidence>
<evidence type="ECO:0000256" key="12">
    <source>
        <dbReference type="ARBA" id="ARBA00023239"/>
    </source>
</evidence>
<evidence type="ECO:0000259" key="21">
    <source>
        <dbReference type="PROSITE" id="PS51383"/>
    </source>
</evidence>
<evidence type="ECO:0000256" key="10">
    <source>
        <dbReference type="ARBA" id="ARBA00023027"/>
    </source>
</evidence>
<dbReference type="SUPFAM" id="SSF53613">
    <property type="entry name" value="Ribokinase-like"/>
    <property type="match status" value="1"/>
</dbReference>
<dbReference type="Proteomes" id="UP000383122">
    <property type="component" value="Unassembled WGS sequence"/>
</dbReference>
<comment type="catalytic activity">
    <reaction evidence="16 17 19">
        <text>(6S)-NADPHX + ADP = AMP + phosphate + NADPH + H(+)</text>
        <dbReference type="Rhea" id="RHEA:32235"/>
        <dbReference type="ChEBI" id="CHEBI:15378"/>
        <dbReference type="ChEBI" id="CHEBI:43474"/>
        <dbReference type="ChEBI" id="CHEBI:57783"/>
        <dbReference type="ChEBI" id="CHEBI:64076"/>
        <dbReference type="ChEBI" id="CHEBI:456215"/>
        <dbReference type="ChEBI" id="CHEBI:456216"/>
        <dbReference type="EC" id="4.2.1.136"/>
    </reaction>
</comment>
<dbReference type="GO" id="GO:0110051">
    <property type="term" value="P:metabolite repair"/>
    <property type="evidence" value="ECO:0007669"/>
    <property type="project" value="TreeGrafter"/>
</dbReference>
<evidence type="ECO:0000256" key="1">
    <source>
        <dbReference type="ARBA" id="ARBA00000013"/>
    </source>
</evidence>
<comment type="catalytic activity">
    <reaction evidence="15 17 19">
        <text>(6S)-NADHX + ADP = AMP + phosphate + NADH + H(+)</text>
        <dbReference type="Rhea" id="RHEA:32223"/>
        <dbReference type="ChEBI" id="CHEBI:15378"/>
        <dbReference type="ChEBI" id="CHEBI:43474"/>
        <dbReference type="ChEBI" id="CHEBI:57945"/>
        <dbReference type="ChEBI" id="CHEBI:64074"/>
        <dbReference type="ChEBI" id="CHEBI:456215"/>
        <dbReference type="ChEBI" id="CHEBI:456216"/>
        <dbReference type="EC" id="4.2.1.136"/>
    </reaction>
</comment>
<keyword evidence="11 18" id="KW-0413">Isomerase</keyword>
<dbReference type="Gene3D" id="3.40.1190.20">
    <property type="match status" value="1"/>
</dbReference>
<evidence type="ECO:0000256" key="8">
    <source>
        <dbReference type="ARBA" id="ARBA00022857"/>
    </source>
</evidence>
<comment type="similarity">
    <text evidence="18">Belongs to the NnrE/AIBP family.</text>
</comment>
<dbReference type="GO" id="GO:0046496">
    <property type="term" value="P:nicotinamide nucleotide metabolic process"/>
    <property type="evidence" value="ECO:0007669"/>
    <property type="project" value="UniProtKB-UniRule"/>
</dbReference>
<comment type="cofactor">
    <cofactor evidence="18 19">
        <name>K(+)</name>
        <dbReference type="ChEBI" id="CHEBI:29103"/>
    </cofactor>
    <text evidence="18 19">Binds 1 potassium ion per subunit.</text>
</comment>
<dbReference type="NCBIfam" id="TIGR00196">
    <property type="entry name" value="yjeF_cterm"/>
    <property type="match status" value="1"/>
</dbReference>
<dbReference type="EC" id="4.2.1.136" evidence="19"/>
<evidence type="ECO:0000256" key="6">
    <source>
        <dbReference type="ARBA" id="ARBA00022741"/>
    </source>
</evidence>
<dbReference type="CDD" id="cd01171">
    <property type="entry name" value="YXKO-related"/>
    <property type="match status" value="1"/>
</dbReference>
<dbReference type="PROSITE" id="PS51383">
    <property type="entry name" value="YJEF_C_3"/>
    <property type="match status" value="1"/>
</dbReference>
<dbReference type="GO" id="GO:0046872">
    <property type="term" value="F:metal ion binding"/>
    <property type="evidence" value="ECO:0007669"/>
    <property type="project" value="UniProtKB-UniRule"/>
</dbReference>
<keyword evidence="23" id="KW-0808">Transferase</keyword>
<evidence type="ECO:0000256" key="4">
    <source>
        <dbReference type="ARBA" id="ARBA00009524"/>
    </source>
</evidence>
<feature type="compositionally biased region" description="Low complexity" evidence="20">
    <location>
        <begin position="8"/>
        <end position="40"/>
    </location>
</feature>
<dbReference type="HAMAP" id="MF_01966">
    <property type="entry name" value="NADHX_epimerase"/>
    <property type="match status" value="1"/>
</dbReference>
<evidence type="ECO:0000256" key="7">
    <source>
        <dbReference type="ARBA" id="ARBA00022840"/>
    </source>
</evidence>
<evidence type="ECO:0000256" key="14">
    <source>
        <dbReference type="ARBA" id="ARBA00025153"/>
    </source>
</evidence>
<evidence type="ECO:0000256" key="19">
    <source>
        <dbReference type="PIRNR" id="PIRNR017184"/>
    </source>
</evidence>
<feature type="binding site" evidence="18">
    <location>
        <begin position="176"/>
        <end position="182"/>
    </location>
    <ligand>
        <name>(6S)-NADPHX</name>
        <dbReference type="ChEBI" id="CHEBI:64076"/>
    </ligand>
</feature>
<evidence type="ECO:0000256" key="5">
    <source>
        <dbReference type="ARBA" id="ARBA00022723"/>
    </source>
</evidence>
<feature type="binding site" evidence="18">
    <location>
        <position position="172"/>
    </location>
    <ligand>
        <name>K(+)</name>
        <dbReference type="ChEBI" id="CHEBI:29103"/>
    </ligand>
</feature>
<comment type="function">
    <text evidence="17">Catalyzes the dehydration of the S-form of NAD(P)HX at the expense of ADP, which is converted to AMP. Together with NAD(P)HX epimerase, which catalyzes the epimerization of the S- and R-forms, the enzyme allows the repair of both epimers of NAD(P)HX, a damaged form of NAD(P)H that is a result of enzymatic or heat-dependent hydration.</text>
</comment>
<keyword evidence="6 17" id="KW-0547">Nucleotide-binding</keyword>
<dbReference type="PROSITE" id="PS01050">
    <property type="entry name" value="YJEF_C_2"/>
    <property type="match status" value="1"/>
</dbReference>
<dbReference type="PANTHER" id="PTHR12592:SF0">
    <property type="entry name" value="ATP-DEPENDENT (S)-NAD(P)H-HYDRATE DEHYDRATASE"/>
    <property type="match status" value="1"/>
</dbReference>
<dbReference type="InterPro" id="IPR029056">
    <property type="entry name" value="Ribokinase-like"/>
</dbReference>
<dbReference type="GO" id="GO:0052856">
    <property type="term" value="F:NAD(P)HX epimerase activity"/>
    <property type="evidence" value="ECO:0007669"/>
    <property type="project" value="UniProtKB-UniRule"/>
</dbReference>
<dbReference type="AlphaFoldDB" id="A0A5E4ZMF7"/>
<comment type="catalytic activity">
    <reaction evidence="1 18 19">
        <text>(6R)-NADHX = (6S)-NADHX</text>
        <dbReference type="Rhea" id="RHEA:32215"/>
        <dbReference type="ChEBI" id="CHEBI:64074"/>
        <dbReference type="ChEBI" id="CHEBI:64075"/>
        <dbReference type="EC" id="5.1.99.6"/>
    </reaction>
</comment>
<dbReference type="EC" id="5.1.99.6" evidence="19"/>
<dbReference type="InterPro" id="IPR017953">
    <property type="entry name" value="Carbohydrate_kinase_pred_CS"/>
</dbReference>
<accession>A0A5E4ZMF7</accession>
<comment type="function">
    <text evidence="18">Catalyzes the epimerization of the S- and R-forms of NAD(P)HX, a damaged form of NAD(P)H that is a result of enzymatic or heat-dependent hydration. This is a prerequisite for the S-specific NAD(P)H-hydrate dehydratase to allow the repair of both epimers of NAD(P)HX.</text>
</comment>
<dbReference type="HAMAP" id="MF_01965">
    <property type="entry name" value="NADHX_dehydratase"/>
    <property type="match status" value="1"/>
</dbReference>
<dbReference type="Pfam" id="PF03853">
    <property type="entry name" value="YjeF_N"/>
    <property type="match status" value="1"/>
</dbReference>
<gene>
    <name evidence="17" type="primary">nnrD</name>
    <name evidence="18" type="synonym">nnrE</name>
    <name evidence="23" type="ORF">PAN31117_00844</name>
</gene>
<evidence type="ECO:0000313" key="23">
    <source>
        <dbReference type="EMBL" id="VVE62364.1"/>
    </source>
</evidence>
<dbReference type="Gene3D" id="3.40.50.10260">
    <property type="entry name" value="YjeF N-terminal domain"/>
    <property type="match status" value="1"/>
</dbReference>
<proteinExistence type="inferred from homology"/>
<dbReference type="InterPro" id="IPR036652">
    <property type="entry name" value="YjeF_N_dom_sf"/>
</dbReference>
<dbReference type="InterPro" id="IPR000631">
    <property type="entry name" value="CARKD"/>
</dbReference>
<feature type="domain" description="YjeF C-terminal" evidence="21">
    <location>
        <begin position="276"/>
        <end position="547"/>
    </location>
</feature>
<evidence type="ECO:0000259" key="22">
    <source>
        <dbReference type="PROSITE" id="PS51385"/>
    </source>
</evidence>
<evidence type="ECO:0000256" key="2">
    <source>
        <dbReference type="ARBA" id="ARBA00000909"/>
    </source>
</evidence>
<evidence type="ECO:0000256" key="15">
    <source>
        <dbReference type="ARBA" id="ARBA00048238"/>
    </source>
</evidence>
<dbReference type="RefSeq" id="WP_150737107.1">
    <property type="nucleotide sequence ID" value="NZ_CABPSP010000002.1"/>
</dbReference>
<feature type="binding site" evidence="17">
    <location>
        <position position="367"/>
    </location>
    <ligand>
        <name>(6S)-NADPHX</name>
        <dbReference type="ChEBI" id="CHEBI:64076"/>
    </ligand>
</feature>
<comment type="similarity">
    <text evidence="4 19">In the C-terminal section; belongs to the NnrD/CARKD family.</text>
</comment>
<dbReference type="SUPFAM" id="SSF64153">
    <property type="entry name" value="YjeF N-terminal domain-like"/>
    <property type="match status" value="1"/>
</dbReference>
<feature type="binding site" evidence="17">
    <location>
        <position position="311"/>
    </location>
    <ligand>
        <name>(6S)-NADPHX</name>
        <dbReference type="ChEBI" id="CHEBI:64076"/>
    </ligand>
</feature>
<dbReference type="PROSITE" id="PS51385">
    <property type="entry name" value="YJEF_N"/>
    <property type="match status" value="1"/>
</dbReference>
<dbReference type="InterPro" id="IPR004443">
    <property type="entry name" value="YjeF_N_dom"/>
</dbReference>
<reference evidence="23 24" key="1">
    <citation type="submission" date="2019-08" db="EMBL/GenBank/DDBJ databases">
        <authorList>
            <person name="Peeters C."/>
        </authorList>
    </citation>
    <scope>NUCLEOTIDE SEQUENCE [LARGE SCALE GENOMIC DNA]</scope>
    <source>
        <strain evidence="23 24">LMG 31117</strain>
    </source>
</reference>
<comment type="cofactor">
    <cofactor evidence="17">
        <name>Mg(2+)</name>
        <dbReference type="ChEBI" id="CHEBI:18420"/>
    </cofactor>
</comment>
<dbReference type="GO" id="GO:0005524">
    <property type="term" value="F:ATP binding"/>
    <property type="evidence" value="ECO:0007669"/>
    <property type="project" value="UniProtKB-UniRule"/>
</dbReference>
<name>A0A5E4ZMF7_9BURK</name>
<feature type="binding site" evidence="18">
    <location>
        <position position="208"/>
    </location>
    <ligand>
        <name>(6S)-NADPHX</name>
        <dbReference type="ChEBI" id="CHEBI:64076"/>
    </ligand>
</feature>
<comment type="caution">
    <text evidence="18">Lacks conserved residue(s) required for the propagation of feature annotation.</text>
</comment>
<dbReference type="Pfam" id="PF01256">
    <property type="entry name" value="Carb_kinase"/>
    <property type="match status" value="1"/>
</dbReference>
<comment type="function">
    <text evidence="14 19">Bifunctional enzyme that catalyzes the epimerization of the S- and R-forms of NAD(P)HX and the dehydration of the S-form of NAD(P)HX at the expense of ADP, which is converted to AMP. This allows the repair of both epimers of NAD(P)HX, a damaged form of NAD(P)H that is a result of enzymatic or heat-dependent hydration.</text>
</comment>
<dbReference type="PANTHER" id="PTHR12592">
    <property type="entry name" value="ATP-DEPENDENT (S)-NAD(P)H-HYDRATE DEHYDRATASE FAMILY MEMBER"/>
    <property type="match status" value="1"/>
</dbReference>
<feature type="binding site" evidence="17">
    <location>
        <begin position="458"/>
        <end position="462"/>
    </location>
    <ligand>
        <name>AMP</name>
        <dbReference type="ChEBI" id="CHEBI:456215"/>
    </ligand>
</feature>
<dbReference type="InterPro" id="IPR030677">
    <property type="entry name" value="Nnr"/>
</dbReference>
<feature type="binding site" evidence="18">
    <location>
        <position position="211"/>
    </location>
    <ligand>
        <name>K(+)</name>
        <dbReference type="ChEBI" id="CHEBI:29103"/>
    </ligand>
</feature>
<feature type="binding site" evidence="18">
    <location>
        <position position="109"/>
    </location>
    <ligand>
        <name>K(+)</name>
        <dbReference type="ChEBI" id="CHEBI:29103"/>
    </ligand>
</feature>
<evidence type="ECO:0000313" key="24">
    <source>
        <dbReference type="Proteomes" id="UP000383122"/>
    </source>
</evidence>
<keyword evidence="24" id="KW-1185">Reference proteome</keyword>
<keyword evidence="7 17" id="KW-0067">ATP-binding</keyword>
<feature type="binding site" evidence="17">
    <location>
        <position position="421"/>
    </location>
    <ligand>
        <name>(6S)-NADPHX</name>
        <dbReference type="ChEBI" id="CHEBI:64076"/>
    </ligand>
</feature>
<organism evidence="23 24">
    <name type="scientific">Pandoraea anapnoica</name>
    <dbReference type="NCBI Taxonomy" id="2508301"/>
    <lineage>
        <taxon>Bacteria</taxon>
        <taxon>Pseudomonadati</taxon>
        <taxon>Pseudomonadota</taxon>
        <taxon>Betaproteobacteria</taxon>
        <taxon>Burkholderiales</taxon>
        <taxon>Burkholderiaceae</taxon>
        <taxon>Pandoraea</taxon>
    </lineage>
</organism>
<keyword evidence="9 18" id="KW-0630">Potassium</keyword>
<dbReference type="GO" id="GO:0052855">
    <property type="term" value="F:ADP-dependent NAD(P)H-hydrate dehydratase activity"/>
    <property type="evidence" value="ECO:0007669"/>
    <property type="project" value="UniProtKB-UniRule"/>
</dbReference>
<comment type="similarity">
    <text evidence="17">Belongs to the NnrD/CARKD family.</text>
</comment>
<evidence type="ECO:0000256" key="3">
    <source>
        <dbReference type="ARBA" id="ARBA00006001"/>
    </source>
</evidence>
<feature type="binding site" evidence="18">
    <location>
        <begin position="108"/>
        <end position="112"/>
    </location>
    <ligand>
        <name>(6S)-NADPHX</name>
        <dbReference type="ChEBI" id="CHEBI:64076"/>
    </ligand>
</feature>
<feature type="binding site" evidence="17">
    <location>
        <position position="486"/>
    </location>
    <ligand>
        <name>AMP</name>
        <dbReference type="ChEBI" id="CHEBI:456215"/>
    </ligand>
</feature>
<evidence type="ECO:0000256" key="9">
    <source>
        <dbReference type="ARBA" id="ARBA00022958"/>
    </source>
</evidence>
<evidence type="ECO:0000256" key="20">
    <source>
        <dbReference type="SAM" id="MobiDB-lite"/>
    </source>
</evidence>
<dbReference type="PIRSF" id="PIRSF017184">
    <property type="entry name" value="Nnr"/>
    <property type="match status" value="1"/>
</dbReference>